<evidence type="ECO:0000256" key="1">
    <source>
        <dbReference type="SAM" id="MobiDB-lite"/>
    </source>
</evidence>
<reference evidence="2 3" key="1">
    <citation type="journal article" date="2013" name="BMC Genomics">
        <title>Genomics-driven discovery of the pneumocandin biosynthetic gene cluster in the fungus Glarea lozoyensis.</title>
        <authorList>
            <person name="Chen L."/>
            <person name="Yue Q."/>
            <person name="Zhang X."/>
            <person name="Xiang M."/>
            <person name="Wang C."/>
            <person name="Li S."/>
            <person name="Che Y."/>
            <person name="Ortiz-Lopez F.J."/>
            <person name="Bills G.F."/>
            <person name="Liu X."/>
            <person name="An Z."/>
        </authorList>
    </citation>
    <scope>NUCLEOTIDE SEQUENCE [LARGE SCALE GENOMIC DNA]</scope>
    <source>
        <strain evidence="3">ATCC 20868 / MF5171</strain>
    </source>
</reference>
<dbReference type="AlphaFoldDB" id="S3DKE0"/>
<dbReference type="OrthoDB" id="3550357at2759"/>
<feature type="compositionally biased region" description="Polar residues" evidence="1">
    <location>
        <begin position="133"/>
        <end position="145"/>
    </location>
</feature>
<dbReference type="Proteomes" id="UP000016922">
    <property type="component" value="Unassembled WGS sequence"/>
</dbReference>
<sequence length="450" mass="51122">MASSYTMSLMEMARERFEFSYPKSFIFQNKDAHKEGDHDIHVDVVELNSASKYHFDMLSIYANESVIFNYNAGTNPPLDFDPELDFDSELDFDPQLDSDAVDADSTDSDSQVDFDPQMGFDSRVPSGTEVDSDSQVNSNQQLNINSDPSEVTSIFHMYNKLPRDLEHLLNKTIISAHKPQRVVLSGSSMKPVSNIYRRSHATGKCPAHPPGDPNCPGASLSKVPALLLANKSAYADFKSCGYIKLKLNEDSKYSPIFNVCNDLFYLHRRCSSEWSAASLFEAFSRAKAVDKVRSLALSVNHFDFPQVLLSLPQYPNLELVLIVLDDDPYTTESHEARRKNLTKARKRARKHFQRPWKTKFQVLHPNNVMTDKYPVLKAYNLPQSVDVLGRFRSAPPNPLPIEMSDFRGLIKLNDYSIAYYTEMKTYEGLVETMKRKVNGRRVNDNVSHCS</sequence>
<dbReference type="KEGG" id="glz:GLAREA_02937"/>
<dbReference type="GeneID" id="19461993"/>
<dbReference type="EMBL" id="KE145370">
    <property type="protein sequence ID" value="EPE27023.1"/>
    <property type="molecule type" value="Genomic_DNA"/>
</dbReference>
<protein>
    <submittedName>
        <fullName evidence="2">Uncharacterized protein</fullName>
    </submittedName>
</protein>
<gene>
    <name evidence="2" type="ORF">GLAREA_02937</name>
</gene>
<evidence type="ECO:0000313" key="3">
    <source>
        <dbReference type="Proteomes" id="UP000016922"/>
    </source>
</evidence>
<proteinExistence type="predicted"/>
<dbReference type="RefSeq" id="XP_008086213.1">
    <property type="nucleotide sequence ID" value="XM_008088022.1"/>
</dbReference>
<keyword evidence="3" id="KW-1185">Reference proteome</keyword>
<evidence type="ECO:0000313" key="2">
    <source>
        <dbReference type="EMBL" id="EPE27023.1"/>
    </source>
</evidence>
<feature type="region of interest" description="Disordered" evidence="1">
    <location>
        <begin position="97"/>
        <end position="145"/>
    </location>
</feature>
<name>S3DKE0_GLAL2</name>
<feature type="compositionally biased region" description="Acidic residues" evidence="1">
    <location>
        <begin position="97"/>
        <end position="112"/>
    </location>
</feature>
<dbReference type="HOGENOM" id="CLU_608389_0_0_1"/>
<accession>S3DKE0</accession>
<organism evidence="2 3">
    <name type="scientific">Glarea lozoyensis (strain ATCC 20868 / MF5171)</name>
    <dbReference type="NCBI Taxonomy" id="1116229"/>
    <lineage>
        <taxon>Eukaryota</taxon>
        <taxon>Fungi</taxon>
        <taxon>Dikarya</taxon>
        <taxon>Ascomycota</taxon>
        <taxon>Pezizomycotina</taxon>
        <taxon>Leotiomycetes</taxon>
        <taxon>Helotiales</taxon>
        <taxon>Helotiaceae</taxon>
        <taxon>Glarea</taxon>
    </lineage>
</organism>